<name>A0ABQ7EV24_BRACR</name>
<dbReference type="EMBL" id="QGKV02000297">
    <property type="protein sequence ID" value="KAF3607256.1"/>
    <property type="molecule type" value="Genomic_DNA"/>
</dbReference>
<keyword evidence="3" id="KW-1185">Reference proteome</keyword>
<sequence length="111" mass="12612">MDQKTIDDMVKALVEERLKQNTQQKSIDSPALVGKTLGKVRGPKKNSAKELDKDTEMEKKLAKEFDKDTWVKRTLAEEFDKDTRVKRTLAEEFGSVAKATDLNFGQTYCKG</sequence>
<accession>A0ABQ7EV24</accession>
<gene>
    <name evidence="2" type="ORF">DY000_02049921</name>
</gene>
<evidence type="ECO:0000256" key="1">
    <source>
        <dbReference type="SAM" id="MobiDB-lite"/>
    </source>
</evidence>
<comment type="caution">
    <text evidence="2">The sequence shown here is derived from an EMBL/GenBank/DDBJ whole genome shotgun (WGS) entry which is preliminary data.</text>
</comment>
<feature type="region of interest" description="Disordered" evidence="1">
    <location>
        <begin position="36"/>
        <end position="55"/>
    </location>
</feature>
<proteinExistence type="predicted"/>
<protein>
    <submittedName>
        <fullName evidence="2">Uncharacterized protein</fullName>
    </submittedName>
</protein>
<evidence type="ECO:0000313" key="2">
    <source>
        <dbReference type="EMBL" id="KAF3607256.1"/>
    </source>
</evidence>
<reference evidence="2 3" key="1">
    <citation type="journal article" date="2020" name="BMC Genomics">
        <title>Intraspecific diversification of the crop wild relative Brassica cretica Lam. using demographic model selection.</title>
        <authorList>
            <person name="Kioukis A."/>
            <person name="Michalopoulou V.A."/>
            <person name="Briers L."/>
            <person name="Pirintsos S."/>
            <person name="Studholme D.J."/>
            <person name="Pavlidis P."/>
            <person name="Sarris P.F."/>
        </authorList>
    </citation>
    <scope>NUCLEOTIDE SEQUENCE [LARGE SCALE GENOMIC DNA]</scope>
    <source>
        <strain evidence="3">cv. PFS-1207/04</strain>
    </source>
</reference>
<organism evidence="2 3">
    <name type="scientific">Brassica cretica</name>
    <name type="common">Mustard</name>
    <dbReference type="NCBI Taxonomy" id="69181"/>
    <lineage>
        <taxon>Eukaryota</taxon>
        <taxon>Viridiplantae</taxon>
        <taxon>Streptophyta</taxon>
        <taxon>Embryophyta</taxon>
        <taxon>Tracheophyta</taxon>
        <taxon>Spermatophyta</taxon>
        <taxon>Magnoliopsida</taxon>
        <taxon>eudicotyledons</taxon>
        <taxon>Gunneridae</taxon>
        <taxon>Pentapetalae</taxon>
        <taxon>rosids</taxon>
        <taxon>malvids</taxon>
        <taxon>Brassicales</taxon>
        <taxon>Brassicaceae</taxon>
        <taxon>Brassiceae</taxon>
        <taxon>Brassica</taxon>
    </lineage>
</organism>
<evidence type="ECO:0000313" key="3">
    <source>
        <dbReference type="Proteomes" id="UP000266723"/>
    </source>
</evidence>
<dbReference type="Proteomes" id="UP000266723">
    <property type="component" value="Unassembled WGS sequence"/>
</dbReference>